<gene>
    <name evidence="9" type="ORF">SAMN05216550_103366</name>
</gene>
<reference evidence="9 10" key="1">
    <citation type="submission" date="2016-10" db="EMBL/GenBank/DDBJ databases">
        <authorList>
            <person name="Varghese N."/>
            <person name="Submissions S."/>
        </authorList>
    </citation>
    <scope>NUCLEOTIDE SEQUENCE [LARGE SCALE GENOMIC DNA]</scope>
    <source>
        <strain evidence="9 10">LMG 22274</strain>
    </source>
</reference>
<accession>A0AAQ1JSX4</accession>
<organism evidence="9 10">
    <name type="scientific">Paraburkholderia tropica</name>
    <dbReference type="NCBI Taxonomy" id="92647"/>
    <lineage>
        <taxon>Bacteria</taxon>
        <taxon>Pseudomonadati</taxon>
        <taxon>Pseudomonadota</taxon>
        <taxon>Betaproteobacteria</taxon>
        <taxon>Burkholderiales</taxon>
        <taxon>Burkholderiaceae</taxon>
        <taxon>Paraburkholderia</taxon>
    </lineage>
</organism>
<dbReference type="AlphaFoldDB" id="A0AAQ1JSX4"/>
<dbReference type="GO" id="GO:0005886">
    <property type="term" value="C:plasma membrane"/>
    <property type="evidence" value="ECO:0007669"/>
    <property type="project" value="UniProtKB-SubCell"/>
</dbReference>
<keyword evidence="4 7" id="KW-0812">Transmembrane</keyword>
<evidence type="ECO:0000256" key="8">
    <source>
        <dbReference type="SAM" id="MobiDB-lite"/>
    </source>
</evidence>
<evidence type="ECO:0000313" key="10">
    <source>
        <dbReference type="Proteomes" id="UP000183529"/>
    </source>
</evidence>
<dbReference type="InterPro" id="IPR002010">
    <property type="entry name" value="T3SS_IM_R"/>
</dbReference>
<comment type="subcellular location">
    <subcellularLocation>
        <location evidence="1 7">Cell membrane</location>
        <topology evidence="1 7">Multi-pass membrane protein</topology>
    </subcellularLocation>
</comment>
<dbReference type="EMBL" id="FNZM01000003">
    <property type="protein sequence ID" value="SEJ26067.1"/>
    <property type="molecule type" value="Genomic_DNA"/>
</dbReference>
<evidence type="ECO:0000313" key="9">
    <source>
        <dbReference type="EMBL" id="SEJ26067.1"/>
    </source>
</evidence>
<feature type="transmembrane region" description="Helical" evidence="7">
    <location>
        <begin position="195"/>
        <end position="214"/>
    </location>
</feature>
<sequence length="307" mass="33115">MNDIVSALPQLGTLIVGYITLLGVCSLRLFIIMFMFPPTADGVMQGVVRNAVVVLFSSWVAYGQPVSFIQELHGVKLFEIGLREAMIGVVLGYAASIVFWVAEGAGTYIDDLTGYNNVQITNPMRQEQSTPTATLLAQIASVSFWALGGMTFLLGTLYESYHWWPLTSSTPVAGNILESFVLHQTDTLMQTIAKLAAPMMFILLLIDFAFGFAAKSASKLDLMTLSQPVKGAVTVLMLALFAGIFVDQVKEQITLRGFAEDLRTMTNGDAESGKTVNRKAAPASGASSTNPASNLNSSQIEPENQIN</sequence>
<dbReference type="RefSeq" id="WP_080180800.1">
    <property type="nucleotide sequence ID" value="NZ_CADFGN010000001.1"/>
</dbReference>
<comment type="caution">
    <text evidence="9">The sequence shown here is derived from an EMBL/GenBank/DDBJ whole genome shotgun (WGS) entry which is preliminary data.</text>
</comment>
<feature type="transmembrane region" description="Helical" evidence="7">
    <location>
        <begin position="15"/>
        <end position="35"/>
    </location>
</feature>
<comment type="similarity">
    <text evidence="2 7">Belongs to the FliR/MopE/SpaR family.</text>
</comment>
<dbReference type="PANTHER" id="PTHR30065:SF1">
    <property type="entry name" value="SURFACE PRESENTATION OF ANTIGENS PROTEIN SPAR"/>
    <property type="match status" value="1"/>
</dbReference>
<proteinExistence type="inferred from homology"/>
<evidence type="ECO:0000256" key="1">
    <source>
        <dbReference type="ARBA" id="ARBA00004651"/>
    </source>
</evidence>
<name>A0AAQ1JSX4_9BURK</name>
<feature type="transmembrane region" description="Helical" evidence="7">
    <location>
        <begin position="229"/>
        <end position="246"/>
    </location>
</feature>
<evidence type="ECO:0000256" key="4">
    <source>
        <dbReference type="ARBA" id="ARBA00022692"/>
    </source>
</evidence>
<dbReference type="PANTHER" id="PTHR30065">
    <property type="entry name" value="FLAGELLAR BIOSYNTHETIC PROTEIN FLIR"/>
    <property type="match status" value="1"/>
</dbReference>
<dbReference type="PRINTS" id="PR00953">
    <property type="entry name" value="TYPE3IMRPROT"/>
</dbReference>
<dbReference type="NCBIfam" id="TIGR01401">
    <property type="entry name" value="fliR_like_III"/>
    <property type="match status" value="1"/>
</dbReference>
<protein>
    <submittedName>
        <fullName evidence="9">Type III secretion protein T</fullName>
    </submittedName>
</protein>
<feature type="region of interest" description="Disordered" evidence="8">
    <location>
        <begin position="267"/>
        <end position="307"/>
    </location>
</feature>
<keyword evidence="5 7" id="KW-1133">Transmembrane helix</keyword>
<dbReference type="InterPro" id="IPR006304">
    <property type="entry name" value="T3SS_SpaR/YscT"/>
</dbReference>
<evidence type="ECO:0000256" key="7">
    <source>
        <dbReference type="RuleBase" id="RU362072"/>
    </source>
</evidence>
<dbReference type="Pfam" id="PF01311">
    <property type="entry name" value="Bac_export_1"/>
    <property type="match status" value="1"/>
</dbReference>
<dbReference type="GO" id="GO:0006605">
    <property type="term" value="P:protein targeting"/>
    <property type="evidence" value="ECO:0007669"/>
    <property type="project" value="UniProtKB-UniRule"/>
</dbReference>
<evidence type="ECO:0000256" key="2">
    <source>
        <dbReference type="ARBA" id="ARBA00009772"/>
    </source>
</evidence>
<evidence type="ECO:0000256" key="5">
    <source>
        <dbReference type="ARBA" id="ARBA00022989"/>
    </source>
</evidence>
<dbReference type="Proteomes" id="UP000183529">
    <property type="component" value="Unassembled WGS sequence"/>
</dbReference>
<feature type="compositionally biased region" description="Polar residues" evidence="8">
    <location>
        <begin position="285"/>
        <end position="307"/>
    </location>
</feature>
<evidence type="ECO:0000256" key="6">
    <source>
        <dbReference type="ARBA" id="ARBA00023136"/>
    </source>
</evidence>
<evidence type="ECO:0000256" key="3">
    <source>
        <dbReference type="ARBA" id="ARBA00022475"/>
    </source>
</evidence>
<feature type="transmembrane region" description="Helical" evidence="7">
    <location>
        <begin position="135"/>
        <end position="157"/>
    </location>
</feature>
<keyword evidence="6 7" id="KW-0472">Membrane</keyword>
<keyword evidence="3 7" id="KW-1003">Cell membrane</keyword>
<feature type="transmembrane region" description="Helical" evidence="7">
    <location>
        <begin position="85"/>
        <end position="102"/>
    </location>
</feature>